<evidence type="ECO:0000259" key="5">
    <source>
        <dbReference type="PROSITE" id="PS51206"/>
    </source>
</evidence>
<dbReference type="GO" id="GO:0003899">
    <property type="term" value="F:DNA-directed RNA polymerase activity"/>
    <property type="evidence" value="ECO:0007669"/>
    <property type="project" value="InterPro"/>
</dbReference>
<reference evidence="7" key="1">
    <citation type="submission" date="2016-10" db="EMBL/GenBank/DDBJ databases">
        <authorList>
            <person name="Varghese N."/>
            <person name="Submissions S."/>
        </authorList>
    </citation>
    <scope>NUCLEOTIDE SEQUENCE [LARGE SCALE GENOMIC DNA]</scope>
    <source>
        <strain evidence="7">DSM 3384</strain>
    </source>
</reference>
<evidence type="ECO:0000256" key="3">
    <source>
        <dbReference type="ARBA" id="ARBA00022806"/>
    </source>
</evidence>
<dbReference type="SUPFAM" id="SSF52540">
    <property type="entry name" value="P-loop containing nucleoside triphosphate hydrolases"/>
    <property type="match status" value="1"/>
</dbReference>
<feature type="domain" description="SF3 helicase" evidence="5">
    <location>
        <begin position="500"/>
        <end position="653"/>
    </location>
</feature>
<dbReference type="SMART" id="SM00400">
    <property type="entry name" value="ZnF_CHCC"/>
    <property type="match status" value="1"/>
</dbReference>
<dbReference type="InterPro" id="IPR045455">
    <property type="entry name" value="NrS-1_pol-like_helicase"/>
</dbReference>
<evidence type="ECO:0000313" key="7">
    <source>
        <dbReference type="Proteomes" id="UP000199608"/>
    </source>
</evidence>
<name>A0A1H2I3L3_9BACT</name>
<gene>
    <name evidence="6" type="ORF">SAMN04487931_107217</name>
</gene>
<dbReference type="InterPro" id="IPR006500">
    <property type="entry name" value="Helicase_put_C_phage/plasmid"/>
</dbReference>
<dbReference type="Gene3D" id="3.40.50.300">
    <property type="entry name" value="P-loop containing nucleotide triphosphate hydrolases"/>
    <property type="match status" value="1"/>
</dbReference>
<protein>
    <submittedName>
        <fullName evidence="6">Putative DNA primase/helicase</fullName>
    </submittedName>
</protein>
<dbReference type="GO" id="GO:0016787">
    <property type="term" value="F:hydrolase activity"/>
    <property type="evidence" value="ECO:0007669"/>
    <property type="project" value="UniProtKB-KW"/>
</dbReference>
<evidence type="ECO:0000256" key="1">
    <source>
        <dbReference type="ARBA" id="ARBA00022741"/>
    </source>
</evidence>
<dbReference type="InterPro" id="IPR004968">
    <property type="entry name" value="DNA_primase/NTPase_C"/>
</dbReference>
<dbReference type="Pfam" id="PF19263">
    <property type="entry name" value="DUF5906"/>
    <property type="match status" value="1"/>
</dbReference>
<keyword evidence="2" id="KW-0378">Hydrolase</keyword>
<dbReference type="GO" id="GO:0003677">
    <property type="term" value="F:DNA binding"/>
    <property type="evidence" value="ECO:0007669"/>
    <property type="project" value="InterPro"/>
</dbReference>
<dbReference type="InterPro" id="IPR051620">
    <property type="entry name" value="ORF904-like_C"/>
</dbReference>
<dbReference type="GO" id="GO:0004386">
    <property type="term" value="F:helicase activity"/>
    <property type="evidence" value="ECO:0007669"/>
    <property type="project" value="UniProtKB-KW"/>
</dbReference>
<dbReference type="Pfam" id="PF03288">
    <property type="entry name" value="Pox_D5"/>
    <property type="match status" value="1"/>
</dbReference>
<dbReference type="PANTHER" id="PTHR35372">
    <property type="entry name" value="ATP BINDING PROTEIN-RELATED"/>
    <property type="match status" value="1"/>
</dbReference>
<dbReference type="InterPro" id="IPR002694">
    <property type="entry name" value="Znf_CHC2"/>
</dbReference>
<dbReference type="Pfam" id="PF01807">
    <property type="entry name" value="Zn_ribbon_DnaG"/>
    <property type="match status" value="1"/>
</dbReference>
<dbReference type="InterPro" id="IPR014015">
    <property type="entry name" value="Helicase_SF3_DNA-vir"/>
</dbReference>
<dbReference type="PANTHER" id="PTHR35372:SF2">
    <property type="entry name" value="SF3 HELICASE DOMAIN-CONTAINING PROTEIN"/>
    <property type="match status" value="1"/>
</dbReference>
<dbReference type="GO" id="GO:0005524">
    <property type="term" value="F:ATP binding"/>
    <property type="evidence" value="ECO:0007669"/>
    <property type="project" value="UniProtKB-KW"/>
</dbReference>
<keyword evidence="3 6" id="KW-0347">Helicase</keyword>
<keyword evidence="4" id="KW-0067">ATP-binding</keyword>
<dbReference type="SUPFAM" id="SSF57783">
    <property type="entry name" value="Zinc beta-ribbon"/>
    <property type="match status" value="1"/>
</dbReference>
<dbReference type="InterPro" id="IPR027417">
    <property type="entry name" value="P-loop_NTPase"/>
</dbReference>
<accession>A0A1H2I3L3</accession>
<evidence type="ECO:0000256" key="4">
    <source>
        <dbReference type="ARBA" id="ARBA00022840"/>
    </source>
</evidence>
<keyword evidence="7" id="KW-1185">Reference proteome</keyword>
<dbReference type="Proteomes" id="UP000199608">
    <property type="component" value="Unassembled WGS sequence"/>
</dbReference>
<dbReference type="Gene3D" id="3.90.580.10">
    <property type="entry name" value="Zinc finger, CHC2-type domain"/>
    <property type="match status" value="1"/>
</dbReference>
<dbReference type="GO" id="GO:0006260">
    <property type="term" value="P:DNA replication"/>
    <property type="evidence" value="ECO:0007669"/>
    <property type="project" value="InterPro"/>
</dbReference>
<dbReference type="Pfam" id="PF08706">
    <property type="entry name" value="D5_N"/>
    <property type="match status" value="1"/>
</dbReference>
<evidence type="ECO:0000256" key="2">
    <source>
        <dbReference type="ARBA" id="ARBA00022801"/>
    </source>
</evidence>
<evidence type="ECO:0000313" key="6">
    <source>
        <dbReference type="EMBL" id="SDU38733.1"/>
    </source>
</evidence>
<sequence>MGKAAEHLSTAELENIAESLFTVKSRKGGELIGLCPVHDDKIPSFSYNPVKDVCHCFSCGFGGDIITLWSKVKGHGAGKEGFKAFCREYNITDSFYSSDVKKKEKSKETPPLDDAYHLLGELPESWVEKLQKTRGWNPAAMDWLGIRQQTHYQAKDTGEIKKLRKPERIAIPVFDDDGHVRNIRLYKPGAKKNKIISWGKAYGSSRLFPPSPRENGTVLLCEGESDTVCAISNGFNAITQTTKPKKWTKDHLKKFEDRDVVIAFDADQPGQMYAKEYAGFEIYKVAKTVKLLEWPDIMGKREDGLWPEDHGQDLTDFFQKHKKTAADLQRLMDDAKRFEPPEDEIDPQALEFFERGVNDRLSFKPRLLAEKIREKFTLLYCPDTGLLHKWNNEYWEEFHEDHLRAVALRMLGKESKQAWVQDAVFQVKSLSTIPHGRSLNDKLEWVCIKNGMLNIETLVLKPHDPKYYASYQLNVSFNPESNDRCERWIQFLKETVQTPAVIDQVQEFFGYCFLKKTPFAKCLLLLGDGSDGKSKFIKVLIEMIGAKNCAAVNFNEMEDQFLRSTLYQKAVNVCGEVGGKIIESTYFKAVSSGDRIHAAFKHKNTFEFEPYCKLIFSGNKMPRVKDTSDGLYRRLLPIQFKRQFMEGDPDTDPFLEEKLLSELSEIFLWSLAGLKRLLKNRQFTSCEETTNLMMDYKRLNNPVLCFAQDTCTLDEAGQASKKDLFKGYEKYCRENGYRAYSRENFFRELYAAFATLRTFRPRKNNPHRIPFVKGIRIVIGDLA</sequence>
<dbReference type="SMART" id="SM00885">
    <property type="entry name" value="D5_N"/>
    <property type="match status" value="1"/>
</dbReference>
<dbReference type="PROSITE" id="PS51206">
    <property type="entry name" value="SF3_HELICASE_1"/>
    <property type="match status" value="1"/>
</dbReference>
<keyword evidence="1" id="KW-0547">Nucleotide-binding</keyword>
<dbReference type="InterPro" id="IPR014818">
    <property type="entry name" value="Phage/plasmid_primase_P4_C"/>
</dbReference>
<dbReference type="NCBIfam" id="TIGR01613">
    <property type="entry name" value="primase_Cterm"/>
    <property type="match status" value="1"/>
</dbReference>
<dbReference type="InterPro" id="IPR036977">
    <property type="entry name" value="DNA_primase_Znf_CHC2"/>
</dbReference>
<dbReference type="Gene3D" id="3.40.1360.10">
    <property type="match status" value="1"/>
</dbReference>
<dbReference type="AlphaFoldDB" id="A0A1H2I3L3"/>
<organism evidence="6 7">
    <name type="scientific">Desulfobacula phenolica</name>
    <dbReference type="NCBI Taxonomy" id="90732"/>
    <lineage>
        <taxon>Bacteria</taxon>
        <taxon>Pseudomonadati</taxon>
        <taxon>Thermodesulfobacteriota</taxon>
        <taxon>Desulfobacteria</taxon>
        <taxon>Desulfobacterales</taxon>
        <taxon>Desulfobacteraceae</taxon>
        <taxon>Desulfobacula</taxon>
    </lineage>
</organism>
<dbReference type="Pfam" id="PF13155">
    <property type="entry name" value="Toprim_2"/>
    <property type="match status" value="1"/>
</dbReference>
<dbReference type="RefSeq" id="WP_092235092.1">
    <property type="nucleotide sequence ID" value="NZ_FNLL01000007.1"/>
</dbReference>
<proteinExistence type="predicted"/>
<dbReference type="GO" id="GO:0008270">
    <property type="term" value="F:zinc ion binding"/>
    <property type="evidence" value="ECO:0007669"/>
    <property type="project" value="InterPro"/>
</dbReference>
<dbReference type="EMBL" id="FNLL01000007">
    <property type="protein sequence ID" value="SDU38733.1"/>
    <property type="molecule type" value="Genomic_DNA"/>
</dbReference>